<dbReference type="Pfam" id="PF09849">
    <property type="entry name" value="DUF2076"/>
    <property type="match status" value="1"/>
</dbReference>
<dbReference type="EMBL" id="OZ026884">
    <property type="protein sequence ID" value="CAL1241885.1"/>
    <property type="molecule type" value="Genomic_DNA"/>
</dbReference>
<protein>
    <recommendedName>
        <fullName evidence="4">DUF2076 domain-containing protein</fullName>
    </recommendedName>
</protein>
<feature type="compositionally biased region" description="Low complexity" evidence="1">
    <location>
        <begin position="103"/>
        <end position="117"/>
    </location>
</feature>
<dbReference type="Proteomes" id="UP001497493">
    <property type="component" value="Chromosome"/>
</dbReference>
<reference evidence="2 3" key="1">
    <citation type="submission" date="2024-04" db="EMBL/GenBank/DDBJ databases">
        <authorList>
            <person name="Cremers G."/>
        </authorList>
    </citation>
    <scope>NUCLEOTIDE SEQUENCE [LARGE SCALE GENOMIC DNA]</scope>
    <source>
        <strain evidence="2">MeCH1-AG</strain>
    </source>
</reference>
<accession>A0ABP1CFE9</accession>
<proteinExistence type="predicted"/>
<organism evidence="2 3">
    <name type="scientific">Candidatus Methylocalor cossyra</name>
    <dbReference type="NCBI Taxonomy" id="3108543"/>
    <lineage>
        <taxon>Bacteria</taxon>
        <taxon>Pseudomonadati</taxon>
        <taxon>Pseudomonadota</taxon>
        <taxon>Gammaproteobacteria</taxon>
        <taxon>Methylococcales</taxon>
        <taxon>Methylococcaceae</taxon>
        <taxon>Candidatus Methylocalor</taxon>
    </lineage>
</organism>
<sequence length="217" mass="22751">MNTEERKLLTDFLDQLKQVKGVTKDPEAEALIGRAVAEQPDAHYLLVQKALLQEQALNAAKAQIADLRRQLEQATARTAPARGGSFLGSDPWASSSGRPSAPPTAAGAWGQAPAPQAGPSPLGSFLGTAAATAAGVAGGAFLFQGIESLLGHHGSGGGFFDTASATPEHVENVTINEYYDTGDDEPNPDSDLYQEADYDPMEDGFSDFDDDDDSLSV</sequence>
<name>A0ABP1CFE9_9GAMM</name>
<evidence type="ECO:0008006" key="4">
    <source>
        <dbReference type="Google" id="ProtNLM"/>
    </source>
</evidence>
<feature type="region of interest" description="Disordered" evidence="1">
    <location>
        <begin position="75"/>
        <end position="117"/>
    </location>
</feature>
<keyword evidence="3" id="KW-1185">Reference proteome</keyword>
<feature type="compositionally biased region" description="Acidic residues" evidence="1">
    <location>
        <begin position="180"/>
        <end position="217"/>
    </location>
</feature>
<dbReference type="RefSeq" id="WP_348758358.1">
    <property type="nucleotide sequence ID" value="NZ_OZ026884.1"/>
</dbReference>
<evidence type="ECO:0000256" key="1">
    <source>
        <dbReference type="SAM" id="MobiDB-lite"/>
    </source>
</evidence>
<evidence type="ECO:0000313" key="2">
    <source>
        <dbReference type="EMBL" id="CAL1241885.1"/>
    </source>
</evidence>
<dbReference type="InterPro" id="IPR018648">
    <property type="entry name" value="DUF2076"/>
</dbReference>
<evidence type="ECO:0000313" key="3">
    <source>
        <dbReference type="Proteomes" id="UP001497493"/>
    </source>
</evidence>
<feature type="region of interest" description="Disordered" evidence="1">
    <location>
        <begin position="178"/>
        <end position="217"/>
    </location>
</feature>
<gene>
    <name evidence="2" type="ORF">MECH1_V1_3109</name>
</gene>